<dbReference type="Proteomes" id="UP001054837">
    <property type="component" value="Unassembled WGS sequence"/>
</dbReference>
<evidence type="ECO:0000313" key="2">
    <source>
        <dbReference type="EMBL" id="GIY27831.1"/>
    </source>
</evidence>
<dbReference type="EMBL" id="BPLQ01007091">
    <property type="protein sequence ID" value="GIY27831.1"/>
    <property type="molecule type" value="Genomic_DNA"/>
</dbReference>
<reference evidence="2 3" key="1">
    <citation type="submission" date="2021-06" db="EMBL/GenBank/DDBJ databases">
        <title>Caerostris darwini draft genome.</title>
        <authorList>
            <person name="Kono N."/>
            <person name="Arakawa K."/>
        </authorList>
    </citation>
    <scope>NUCLEOTIDE SEQUENCE [LARGE SCALE GENOMIC DNA]</scope>
</reference>
<name>A0AAV4S453_9ARAC</name>
<accession>A0AAV4S453</accession>
<organism evidence="2 3">
    <name type="scientific">Caerostris darwini</name>
    <dbReference type="NCBI Taxonomy" id="1538125"/>
    <lineage>
        <taxon>Eukaryota</taxon>
        <taxon>Metazoa</taxon>
        <taxon>Ecdysozoa</taxon>
        <taxon>Arthropoda</taxon>
        <taxon>Chelicerata</taxon>
        <taxon>Arachnida</taxon>
        <taxon>Araneae</taxon>
        <taxon>Araneomorphae</taxon>
        <taxon>Entelegynae</taxon>
        <taxon>Araneoidea</taxon>
        <taxon>Araneidae</taxon>
        <taxon>Caerostris</taxon>
    </lineage>
</organism>
<feature type="transmembrane region" description="Helical" evidence="1">
    <location>
        <begin position="18"/>
        <end position="37"/>
    </location>
</feature>
<keyword evidence="3" id="KW-1185">Reference proteome</keyword>
<sequence length="103" mass="11517">MCGGGEAKSADSGNVSALLSHVFRAGIMVCGARPLYLPRDTSARERIRASTLRFTRRIFGYFEFLFFFFLSLQSVAIISYHAVKNMSIALCLAPFREFFFSAS</sequence>
<evidence type="ECO:0000313" key="3">
    <source>
        <dbReference type="Proteomes" id="UP001054837"/>
    </source>
</evidence>
<dbReference type="AlphaFoldDB" id="A0AAV4S453"/>
<evidence type="ECO:0000256" key="1">
    <source>
        <dbReference type="SAM" id="Phobius"/>
    </source>
</evidence>
<keyword evidence="1" id="KW-0472">Membrane</keyword>
<keyword evidence="1" id="KW-1133">Transmembrane helix</keyword>
<feature type="transmembrane region" description="Helical" evidence="1">
    <location>
        <begin position="58"/>
        <end position="80"/>
    </location>
</feature>
<keyword evidence="1" id="KW-0812">Transmembrane</keyword>
<proteinExistence type="predicted"/>
<comment type="caution">
    <text evidence="2">The sequence shown here is derived from an EMBL/GenBank/DDBJ whole genome shotgun (WGS) entry which is preliminary data.</text>
</comment>
<gene>
    <name evidence="2" type="ORF">CDAR_515611</name>
</gene>
<protein>
    <recommendedName>
        <fullName evidence="4">Transmembrane protein</fullName>
    </recommendedName>
</protein>
<evidence type="ECO:0008006" key="4">
    <source>
        <dbReference type="Google" id="ProtNLM"/>
    </source>
</evidence>